<evidence type="ECO:0000313" key="2">
    <source>
        <dbReference type="Proteomes" id="UP001324634"/>
    </source>
</evidence>
<evidence type="ECO:0008006" key="3">
    <source>
        <dbReference type="Google" id="ProtNLM"/>
    </source>
</evidence>
<dbReference type="PROSITE" id="PS51257">
    <property type="entry name" value="PROKAR_LIPOPROTEIN"/>
    <property type="match status" value="1"/>
</dbReference>
<dbReference type="Proteomes" id="UP001324634">
    <property type="component" value="Chromosome"/>
</dbReference>
<organism evidence="1 2">
    <name type="scientific">Peredibacter starrii</name>
    <dbReference type="NCBI Taxonomy" id="28202"/>
    <lineage>
        <taxon>Bacteria</taxon>
        <taxon>Pseudomonadati</taxon>
        <taxon>Bdellovibrionota</taxon>
        <taxon>Bacteriovoracia</taxon>
        <taxon>Bacteriovoracales</taxon>
        <taxon>Bacteriovoracaceae</taxon>
        <taxon>Peredibacter</taxon>
    </lineage>
</organism>
<keyword evidence="2" id="KW-1185">Reference proteome</keyword>
<accession>A0AAX4HU90</accession>
<dbReference type="EMBL" id="CP139487">
    <property type="protein sequence ID" value="WPU66966.1"/>
    <property type="molecule type" value="Genomic_DNA"/>
</dbReference>
<dbReference type="InterPro" id="IPR018247">
    <property type="entry name" value="EF_Hand_1_Ca_BS"/>
</dbReference>
<dbReference type="RefSeq" id="WP_321399689.1">
    <property type="nucleotide sequence ID" value="NZ_CP139487.1"/>
</dbReference>
<protein>
    <recommendedName>
        <fullName evidence="3">Lipoprotein</fullName>
    </recommendedName>
</protein>
<dbReference type="PROSITE" id="PS00018">
    <property type="entry name" value="EF_HAND_1"/>
    <property type="match status" value="1"/>
</dbReference>
<dbReference type="KEGG" id="psti:SOO65_09405"/>
<dbReference type="AlphaFoldDB" id="A0AAX4HU90"/>
<proteinExistence type="predicted"/>
<name>A0AAX4HU90_9BACT</name>
<sequence>MKFIIFLLVGLVVLGSCGRNEFPNYDDKEVITLEEEQGNYRAEFKTLNKKWAKKVHGYSILWLRGNQFYARVSVSTRMPHVQHLQYIHEGTKCPGSGADLNQDGVIDLNEVIIASGKVLIPLDGNLVTRRGGEEGFPRGNEEGKYIYYRAASFREMMINLRGRPDRQYATVPAGAPLRLQERVIVIYGIASSMTFPIACGEIFEDYDPYE</sequence>
<reference evidence="1 2" key="1">
    <citation type="submission" date="2023-11" db="EMBL/GenBank/DDBJ databases">
        <title>Peredibacter starrii A3.12.</title>
        <authorList>
            <person name="Mitchell R.J."/>
        </authorList>
    </citation>
    <scope>NUCLEOTIDE SEQUENCE [LARGE SCALE GENOMIC DNA]</scope>
    <source>
        <strain evidence="1 2">A3.12</strain>
    </source>
</reference>
<evidence type="ECO:0000313" key="1">
    <source>
        <dbReference type="EMBL" id="WPU66966.1"/>
    </source>
</evidence>
<gene>
    <name evidence="1" type="ORF">SOO65_09405</name>
</gene>